<name>A0A9W8XVM9_9PLEO</name>
<dbReference type="AlphaFoldDB" id="A0A9W8XVM9"/>
<evidence type="ECO:0000313" key="3">
    <source>
        <dbReference type="EMBL" id="KAJ4360056.1"/>
    </source>
</evidence>
<dbReference type="GeneID" id="80904145"/>
<dbReference type="Gene3D" id="1.20.1050.10">
    <property type="match status" value="1"/>
</dbReference>
<evidence type="ECO:0000259" key="1">
    <source>
        <dbReference type="Pfam" id="PF13409"/>
    </source>
</evidence>
<dbReference type="OrthoDB" id="4951845at2759"/>
<reference evidence="3" key="1">
    <citation type="submission" date="2022-10" db="EMBL/GenBank/DDBJ databases">
        <title>Tapping the CABI collections for fungal endophytes: first genome assemblies for Collariella, Neodidymelliopsis, Ascochyta clinopodiicola, Didymella pomorum, Didymosphaeria variabile, Neocosmospora piperis and Neocucurbitaria cava.</title>
        <authorList>
            <person name="Hill R."/>
        </authorList>
    </citation>
    <scope>NUCLEOTIDE SEQUENCE</scope>
    <source>
        <strain evidence="3">IMI 356815</strain>
    </source>
</reference>
<dbReference type="InterPro" id="IPR054416">
    <property type="entry name" value="GST_UstS-like_C"/>
</dbReference>
<feature type="domain" description="GST N-terminal" evidence="1">
    <location>
        <begin position="22"/>
        <end position="95"/>
    </location>
</feature>
<dbReference type="InterPro" id="IPR004045">
    <property type="entry name" value="Glutathione_S-Trfase_N"/>
</dbReference>
<dbReference type="SUPFAM" id="SSF52833">
    <property type="entry name" value="Thioredoxin-like"/>
    <property type="match status" value="1"/>
</dbReference>
<dbReference type="Pfam" id="PF13409">
    <property type="entry name" value="GST_N_2"/>
    <property type="match status" value="1"/>
</dbReference>
<dbReference type="CDD" id="cd03038">
    <property type="entry name" value="GST_N_etherase_LigE"/>
    <property type="match status" value="1"/>
</dbReference>
<dbReference type="EMBL" id="JAPEUX010000001">
    <property type="protein sequence ID" value="KAJ4360056.1"/>
    <property type="molecule type" value="Genomic_DNA"/>
</dbReference>
<protein>
    <recommendedName>
        <fullName evidence="5">GST N-terminal domain-containing protein</fullName>
    </recommendedName>
</protein>
<dbReference type="RefSeq" id="XP_056076258.1">
    <property type="nucleotide sequence ID" value="XM_056209436.1"/>
</dbReference>
<dbReference type="Gene3D" id="3.40.30.10">
    <property type="entry name" value="Glutaredoxin"/>
    <property type="match status" value="1"/>
</dbReference>
<dbReference type="Proteomes" id="UP001140513">
    <property type="component" value="Unassembled WGS sequence"/>
</dbReference>
<keyword evidence="4" id="KW-1185">Reference proteome</keyword>
<sequence>MVTEAEAQIVLYDLACTKNICFSPAVWRIRLILNYKQIPYKTVFLEFPDIEPTLKELGIPPNEQAKHKYTVPTIHHIPTNTYTMDSPTIARVLESKYPSPPLPLTSELGRQIEVKARAVVGPAFYTSLVPREILILSPRSQEYFRRTREETLGHPIGELIAGNKEEKTWKAIEEDARAAGELMRTNKDEGPFVLGASPSFTDFFIAGALQNARVVDEGVFDRCMQYPGYKEVYEACGPWMGKKS</sequence>
<proteinExistence type="predicted"/>
<accession>A0A9W8XVM9</accession>
<dbReference type="InterPro" id="IPR036282">
    <property type="entry name" value="Glutathione-S-Trfase_C_sf"/>
</dbReference>
<dbReference type="InterPro" id="IPR036249">
    <property type="entry name" value="Thioredoxin-like_sf"/>
</dbReference>
<feature type="domain" description="Glutathione S-transferase UstS-like C-terminal" evidence="2">
    <location>
        <begin position="118"/>
        <end position="216"/>
    </location>
</feature>
<comment type="caution">
    <text evidence="3">The sequence shown here is derived from an EMBL/GenBank/DDBJ whole genome shotgun (WGS) entry which is preliminary data.</text>
</comment>
<evidence type="ECO:0000313" key="4">
    <source>
        <dbReference type="Proteomes" id="UP001140513"/>
    </source>
</evidence>
<organism evidence="3 4">
    <name type="scientific">Didymosphaeria variabile</name>
    <dbReference type="NCBI Taxonomy" id="1932322"/>
    <lineage>
        <taxon>Eukaryota</taxon>
        <taxon>Fungi</taxon>
        <taxon>Dikarya</taxon>
        <taxon>Ascomycota</taxon>
        <taxon>Pezizomycotina</taxon>
        <taxon>Dothideomycetes</taxon>
        <taxon>Pleosporomycetidae</taxon>
        <taxon>Pleosporales</taxon>
        <taxon>Massarineae</taxon>
        <taxon>Didymosphaeriaceae</taxon>
        <taxon>Didymosphaeria</taxon>
    </lineage>
</organism>
<gene>
    <name evidence="3" type="ORF">N0V89_000615</name>
</gene>
<dbReference type="Pfam" id="PF22041">
    <property type="entry name" value="GST_C_7"/>
    <property type="match status" value="1"/>
</dbReference>
<dbReference type="SUPFAM" id="SSF47616">
    <property type="entry name" value="GST C-terminal domain-like"/>
    <property type="match status" value="1"/>
</dbReference>
<evidence type="ECO:0000259" key="2">
    <source>
        <dbReference type="Pfam" id="PF22041"/>
    </source>
</evidence>
<evidence type="ECO:0008006" key="5">
    <source>
        <dbReference type="Google" id="ProtNLM"/>
    </source>
</evidence>